<evidence type="ECO:0000256" key="7">
    <source>
        <dbReference type="ARBA" id="ARBA00022741"/>
    </source>
</evidence>
<dbReference type="InterPro" id="IPR027417">
    <property type="entry name" value="P-loop_NTPase"/>
</dbReference>
<name>A0A9X6RLM9_HYPEX</name>
<comment type="catalytic activity">
    <reaction evidence="10">
        <text>ATP + H2O = ADP + phosphate + H(+)</text>
        <dbReference type="Rhea" id="RHEA:13065"/>
        <dbReference type="ChEBI" id="CHEBI:15377"/>
        <dbReference type="ChEBI" id="CHEBI:15378"/>
        <dbReference type="ChEBI" id="CHEBI:30616"/>
        <dbReference type="ChEBI" id="CHEBI:43474"/>
        <dbReference type="ChEBI" id="CHEBI:456216"/>
        <dbReference type="EC" id="3.6.4.6"/>
    </reaction>
</comment>
<keyword evidence="10" id="KW-0460">Magnesium</keyword>
<dbReference type="PANTHER" id="PTHR23078">
    <property type="entry name" value="VESICULAR-FUSION PROTEIN NSF"/>
    <property type="match status" value="1"/>
</dbReference>
<dbReference type="SUPFAM" id="SSF54585">
    <property type="entry name" value="Cdc48 domain 2-like"/>
    <property type="match status" value="1"/>
</dbReference>
<evidence type="ECO:0000256" key="1">
    <source>
        <dbReference type="ARBA" id="ARBA00004496"/>
    </source>
</evidence>
<dbReference type="Pfam" id="PF17862">
    <property type="entry name" value="AAA_lid_3"/>
    <property type="match status" value="1"/>
</dbReference>
<dbReference type="InterPro" id="IPR003593">
    <property type="entry name" value="AAA+_ATPase"/>
</dbReference>
<dbReference type="Proteomes" id="UP000192578">
    <property type="component" value="Unassembled WGS sequence"/>
</dbReference>
<evidence type="ECO:0000256" key="2">
    <source>
        <dbReference type="ARBA" id="ARBA00006914"/>
    </source>
</evidence>
<proteinExistence type="inferred from homology"/>
<evidence type="ECO:0000256" key="3">
    <source>
        <dbReference type="ARBA" id="ARBA00011643"/>
    </source>
</evidence>
<keyword evidence="5 10" id="KW-0963">Cytoplasm</keyword>
<dbReference type="FunFam" id="3.40.50.300:FF:000166">
    <property type="entry name" value="vesicle-fusing ATPase isoform X1"/>
    <property type="match status" value="1"/>
</dbReference>
<accession>A0A9X6RLM9</accession>
<dbReference type="FunFam" id="1.10.8.60:FF:000026">
    <property type="entry name" value="vesicle-fusing ATPase isoform X1"/>
    <property type="match status" value="1"/>
</dbReference>
<dbReference type="FunFam" id="3.40.50.300:FF:000187">
    <property type="entry name" value="Vesicular-fusion ATPase SEC18"/>
    <property type="match status" value="1"/>
</dbReference>
<evidence type="ECO:0000259" key="11">
    <source>
        <dbReference type="SMART" id="SM00382"/>
    </source>
</evidence>
<dbReference type="InterPro" id="IPR029067">
    <property type="entry name" value="CDC48_domain_2-like_sf"/>
</dbReference>
<dbReference type="GO" id="GO:0005795">
    <property type="term" value="C:Golgi stack"/>
    <property type="evidence" value="ECO:0007669"/>
    <property type="project" value="TreeGrafter"/>
</dbReference>
<evidence type="ECO:0000256" key="4">
    <source>
        <dbReference type="ARBA" id="ARBA00022448"/>
    </source>
</evidence>
<reference evidence="13" key="1">
    <citation type="submission" date="2017-01" db="EMBL/GenBank/DDBJ databases">
        <title>Comparative genomics of anhydrobiosis in the tardigrade Hypsibius dujardini.</title>
        <authorList>
            <person name="Yoshida Y."/>
            <person name="Koutsovoulos G."/>
            <person name="Laetsch D."/>
            <person name="Stevens L."/>
            <person name="Kumar S."/>
            <person name="Horikawa D."/>
            <person name="Ishino K."/>
            <person name="Komine S."/>
            <person name="Tomita M."/>
            <person name="Blaxter M."/>
            <person name="Arakawa K."/>
        </authorList>
    </citation>
    <scope>NUCLEOTIDE SEQUENCE [LARGE SCALE GENOMIC DNA]</scope>
    <source>
        <strain evidence="13">Z151</strain>
    </source>
</reference>
<dbReference type="Gene3D" id="2.40.40.20">
    <property type="match status" value="1"/>
</dbReference>
<dbReference type="InterPro" id="IPR041569">
    <property type="entry name" value="AAA_lid_3"/>
</dbReference>
<dbReference type="InterPro" id="IPR054419">
    <property type="entry name" value="NSF_ATPase_lid"/>
</dbReference>
<protein>
    <recommendedName>
        <fullName evidence="10">Vesicle-fusing ATPase</fullName>
        <ecNumber evidence="10">3.6.4.6</ecNumber>
    </recommendedName>
</protein>
<evidence type="ECO:0000256" key="9">
    <source>
        <dbReference type="ARBA" id="ARBA00022927"/>
    </source>
</evidence>
<evidence type="ECO:0000256" key="6">
    <source>
        <dbReference type="ARBA" id="ARBA00022737"/>
    </source>
</evidence>
<dbReference type="GO" id="GO:0016887">
    <property type="term" value="F:ATP hydrolysis activity"/>
    <property type="evidence" value="ECO:0007669"/>
    <property type="project" value="InterPro"/>
</dbReference>
<dbReference type="Gene3D" id="1.10.8.60">
    <property type="match status" value="2"/>
</dbReference>
<dbReference type="SUPFAM" id="SSF50692">
    <property type="entry name" value="ADC-like"/>
    <property type="match status" value="1"/>
</dbReference>
<dbReference type="GO" id="GO:0043001">
    <property type="term" value="P:Golgi to plasma membrane protein transport"/>
    <property type="evidence" value="ECO:0007669"/>
    <property type="project" value="TreeGrafter"/>
</dbReference>
<keyword evidence="13" id="KW-1185">Reference proteome</keyword>
<evidence type="ECO:0000256" key="5">
    <source>
        <dbReference type="ARBA" id="ARBA00022490"/>
    </source>
</evidence>
<dbReference type="AlphaFoldDB" id="A0A9X6RLM9"/>
<keyword evidence="6" id="KW-0677">Repeat</keyword>
<keyword evidence="10" id="KW-0931">ER-Golgi transport</keyword>
<dbReference type="EMBL" id="MTYJ01000276">
    <property type="protein sequence ID" value="OWA52593.1"/>
    <property type="molecule type" value="Genomic_DNA"/>
</dbReference>
<keyword evidence="7 10" id="KW-0547">Nucleotide-binding</keyword>
<dbReference type="GO" id="GO:0035494">
    <property type="term" value="P:SNARE complex disassembly"/>
    <property type="evidence" value="ECO:0007669"/>
    <property type="project" value="InterPro"/>
</dbReference>
<dbReference type="InterPro" id="IPR039812">
    <property type="entry name" value="Vesicle-fus_ATPase"/>
</dbReference>
<comment type="subcellular location">
    <subcellularLocation>
        <location evidence="1 10">Cytoplasm</location>
    </subcellularLocation>
</comment>
<comment type="cofactor">
    <cofactor evidence="10">
        <name>Mg(2+)</name>
        <dbReference type="ChEBI" id="CHEBI:18420"/>
    </cofactor>
    <text evidence="10">Binds 1 Mg(2+) ion per subunit.</text>
</comment>
<sequence length="822" mass="90851">MNKCAIALCATHKNHYRLSSFSSFTTPPALPLSPFASLFTFQATHTRYVIPPGRTSYHPQFPFTAIAIDVTMAARHLKAVKLPGNEFALLNAIIVNPQEFPESDRVDHLELHSSGKDSVITLYRDNKIKGGEFGLGDAQRKWAVISLEATYSVKPYLFQKGQHLASVTFEVDFYQPTKVTAEPFDTDDMAREFLGQFPVYAFTKGQTMVFSFRGKPNLRLTVKTMSAIDVNQLGAASDGKAKKAIEPLRGTGLGNPNMDVFFERAEKSAVNLTGKSMAMAPRMNILNPEWDFQKMGIGGLDNEFSTIFRRAFASRVLPPDLIDQLGSKHVRGILLFGPPGTGKTLIARQIGKMLNSREPQIVSGPSVLDKFVGESEANIRKLFAPAEEEEKRMGRNSGLHIIIFDEIDAICKQRGSASGSTGVHDTIVNQLLAKMDGVDQLNNILVIGMTNRRDMIDEALLRPGRMEVQMEISLPDEFGRGQILNIHTATMRKNNKLGPDVDLKELASMTKNFSGAEIEGLVRAAQSTAINRLVKAAGKVEVDPDANAKLMVSRADFLSALETDIKPAFGSNEEVLDSYIGTGIIIWDESVQNVLNAGELCTKTLKSPNCDGIFTMLLEGPPNSGTTALAAHMCKNSGFPFVKICSPDEMVGFTETAKCLAIKKIFDDAYKSELSCLLIDDLEGLMEYTPVGPRFSNAVLQVLRVMLKKNPPKKRKLLTICTTSRASMLEEVGLFPVFRVVTRVNNISTGKQLVHVLLNVNDTFSQDDLGRIEKEVKGKRLWIGIKQLLAICSILGQIERHERARFFLEHLEEKGFIRDDLS</sequence>
<dbReference type="Gene3D" id="3.10.330.10">
    <property type="match status" value="1"/>
</dbReference>
<evidence type="ECO:0000256" key="8">
    <source>
        <dbReference type="ARBA" id="ARBA00022840"/>
    </source>
</evidence>
<keyword evidence="9 10" id="KW-0653">Protein transport</keyword>
<dbReference type="OrthoDB" id="9982946at2759"/>
<dbReference type="InterPro" id="IPR003959">
    <property type="entry name" value="ATPase_AAA_core"/>
</dbReference>
<dbReference type="Pfam" id="PF21964">
    <property type="entry name" value="NSF_ATPase_lid"/>
    <property type="match status" value="1"/>
</dbReference>
<dbReference type="CDD" id="cd19504">
    <property type="entry name" value="RecA-like_NSF-SEC18_r1-like"/>
    <property type="match status" value="1"/>
</dbReference>
<feature type="domain" description="AAA+ ATPase" evidence="11">
    <location>
        <begin position="329"/>
        <end position="476"/>
    </location>
</feature>
<dbReference type="Gene3D" id="3.40.50.300">
    <property type="entry name" value="P-loop containing nucleotide triphosphate hydrolases"/>
    <property type="match status" value="2"/>
</dbReference>
<dbReference type="SUPFAM" id="SSF52540">
    <property type="entry name" value="P-loop containing nucleoside triphosphate hydrolases"/>
    <property type="match status" value="2"/>
</dbReference>
<dbReference type="PROSITE" id="PS00674">
    <property type="entry name" value="AAA"/>
    <property type="match status" value="1"/>
</dbReference>
<dbReference type="InterPro" id="IPR009010">
    <property type="entry name" value="Asp_de-COase-like_dom_sf"/>
</dbReference>
<keyword evidence="8 10" id="KW-0067">ATP-binding</keyword>
<keyword evidence="10" id="KW-0479">Metal-binding</keyword>
<keyword evidence="4 10" id="KW-0813">Transport</keyword>
<dbReference type="GO" id="GO:0005524">
    <property type="term" value="F:ATP binding"/>
    <property type="evidence" value="ECO:0007669"/>
    <property type="project" value="UniProtKB-UniRule"/>
</dbReference>
<dbReference type="GO" id="GO:0006891">
    <property type="term" value="P:intra-Golgi vesicle-mediated transport"/>
    <property type="evidence" value="ECO:0007669"/>
    <property type="project" value="TreeGrafter"/>
</dbReference>
<dbReference type="PANTHER" id="PTHR23078:SF3">
    <property type="entry name" value="VESICLE-FUSING ATPASE"/>
    <property type="match status" value="1"/>
</dbReference>
<organism evidence="12 13">
    <name type="scientific">Hypsibius exemplaris</name>
    <name type="common">Freshwater tardigrade</name>
    <dbReference type="NCBI Taxonomy" id="2072580"/>
    <lineage>
        <taxon>Eukaryota</taxon>
        <taxon>Metazoa</taxon>
        <taxon>Ecdysozoa</taxon>
        <taxon>Tardigrada</taxon>
        <taxon>Eutardigrada</taxon>
        <taxon>Parachela</taxon>
        <taxon>Hypsibioidea</taxon>
        <taxon>Hypsibiidae</taxon>
        <taxon>Hypsibius</taxon>
    </lineage>
</organism>
<feature type="domain" description="AAA+ ATPase" evidence="11">
    <location>
        <begin position="612"/>
        <end position="748"/>
    </location>
</feature>
<evidence type="ECO:0000313" key="13">
    <source>
        <dbReference type="Proteomes" id="UP000192578"/>
    </source>
</evidence>
<comment type="similarity">
    <text evidence="2 10">Belongs to the AAA ATPase family.</text>
</comment>
<dbReference type="SMART" id="SM00382">
    <property type="entry name" value="AAA"/>
    <property type="match status" value="2"/>
</dbReference>
<dbReference type="Pfam" id="PF00004">
    <property type="entry name" value="AAA"/>
    <property type="match status" value="2"/>
</dbReference>
<gene>
    <name evidence="12" type="ORF">BV898_17042</name>
</gene>
<comment type="caution">
    <text evidence="12">The sequence shown here is derived from an EMBL/GenBank/DDBJ whole genome shotgun (WGS) entry which is preliminary data.</text>
</comment>
<keyword evidence="10" id="KW-0378">Hydrolase</keyword>
<dbReference type="InterPro" id="IPR003960">
    <property type="entry name" value="ATPase_AAA_CS"/>
</dbReference>
<dbReference type="GO" id="GO:0046872">
    <property type="term" value="F:metal ion binding"/>
    <property type="evidence" value="ECO:0007669"/>
    <property type="project" value="UniProtKB-UniRule"/>
</dbReference>
<comment type="function">
    <text evidence="10">Required for vesicle-mediated transport. Catalyzes the fusion of transport vesicles within the Golgi cisternae. Is also required for transport from the endoplasmic reticulum to the Golgi stack. Seems to function as a fusion protein required for the delivery of cargo proteins to all compartments of the Golgi stack independent of vesicle origin.</text>
</comment>
<comment type="subunit">
    <text evidence="3">Homohexamer.</text>
</comment>
<dbReference type="EC" id="3.6.4.6" evidence="10"/>
<evidence type="ECO:0000313" key="12">
    <source>
        <dbReference type="EMBL" id="OWA52593.1"/>
    </source>
</evidence>
<evidence type="ECO:0000256" key="10">
    <source>
        <dbReference type="RuleBase" id="RU367045"/>
    </source>
</evidence>